<gene>
    <name evidence="12" type="ORF">SAMN02745229_01951</name>
</gene>
<dbReference type="GO" id="GO:0008841">
    <property type="term" value="F:dihydrofolate synthase activity"/>
    <property type="evidence" value="ECO:0007669"/>
    <property type="project" value="TreeGrafter"/>
</dbReference>
<sequence length="474" mass="52305">MHMMNYDEALSYIESIEKFGIDLGLDRMKELMRRLGDPQDKLRYVHVAGTNGKGSTVAFISNILMAAGYKTGIYISPSLDRFTKRIQVDGKEIDKEVLAQLTQKVKDAADSMAEDGLSVPTEFEQVNAIAFLYYEHEKCDFVVLEVGLGGRMDSTNVIKVPEVAVIASISFDHMQYLGNTLPEIAGEKAGIMKEGGDVVVYDQAPEVMEVFKKVADERGCRLYVSGKPKDDKAVKYDLTGQDFIFELDNSKASGNRILYNDSPYVGNEIDSDNKSDTFSDTFSNSGNKVSESYHIRLLGEYQIKNASLAITAALILQSKGFDQITDRAIKEGLSNTCWEGRFELLQDNPKVIVDGAHNPDGIKVLVSSLKRLFPDKKIVFIAGVLADKDYKSMMAQIAPIGKIFHTITPPNSRALSAGDLADTFKELGADAVSHESVEEALDAALHNALEDDVICAFGSLYYIGEVRKLILKEI</sequence>
<evidence type="ECO:0000256" key="4">
    <source>
        <dbReference type="ARBA" id="ARBA00022723"/>
    </source>
</evidence>
<dbReference type="InterPro" id="IPR018109">
    <property type="entry name" value="Folylpolyglutamate_synth_CS"/>
</dbReference>
<accession>A0A1M5Z306</accession>
<evidence type="ECO:0000256" key="1">
    <source>
        <dbReference type="ARBA" id="ARBA00008276"/>
    </source>
</evidence>
<evidence type="ECO:0000313" key="12">
    <source>
        <dbReference type="EMBL" id="SHI18637.1"/>
    </source>
</evidence>
<dbReference type="InterPro" id="IPR036565">
    <property type="entry name" value="Mur-like_cat_sf"/>
</dbReference>
<dbReference type="Pfam" id="PF08245">
    <property type="entry name" value="Mur_ligase_M"/>
    <property type="match status" value="1"/>
</dbReference>
<dbReference type="PROSITE" id="PS01011">
    <property type="entry name" value="FOLYLPOLYGLU_SYNT_1"/>
    <property type="match status" value="1"/>
</dbReference>
<keyword evidence="7" id="KW-0460">Magnesium</keyword>
<evidence type="ECO:0000256" key="3">
    <source>
        <dbReference type="ARBA" id="ARBA00022598"/>
    </source>
</evidence>
<name>A0A1M5Z306_BUTFI</name>
<dbReference type="GO" id="GO:0004326">
    <property type="term" value="F:tetrahydrofolylpolyglutamate synthase activity"/>
    <property type="evidence" value="ECO:0007669"/>
    <property type="project" value="UniProtKB-EC"/>
</dbReference>
<evidence type="ECO:0000256" key="6">
    <source>
        <dbReference type="ARBA" id="ARBA00022840"/>
    </source>
</evidence>
<evidence type="ECO:0000313" key="13">
    <source>
        <dbReference type="Proteomes" id="UP000184278"/>
    </source>
</evidence>
<evidence type="ECO:0000256" key="7">
    <source>
        <dbReference type="ARBA" id="ARBA00022842"/>
    </source>
</evidence>
<dbReference type="EC" id="6.3.2.17" evidence="2"/>
<evidence type="ECO:0000259" key="10">
    <source>
        <dbReference type="Pfam" id="PF02875"/>
    </source>
</evidence>
<reference evidence="13" key="1">
    <citation type="submission" date="2016-11" db="EMBL/GenBank/DDBJ databases">
        <authorList>
            <person name="Varghese N."/>
            <person name="Submissions S."/>
        </authorList>
    </citation>
    <scope>NUCLEOTIDE SEQUENCE [LARGE SCALE GENOMIC DNA]</scope>
    <source>
        <strain evidence="13">DSM 3071</strain>
    </source>
</reference>
<evidence type="ECO:0000256" key="5">
    <source>
        <dbReference type="ARBA" id="ARBA00022741"/>
    </source>
</evidence>
<evidence type="ECO:0000256" key="2">
    <source>
        <dbReference type="ARBA" id="ARBA00013025"/>
    </source>
</evidence>
<dbReference type="EMBL" id="FQXK01000015">
    <property type="protein sequence ID" value="SHI18637.1"/>
    <property type="molecule type" value="Genomic_DNA"/>
</dbReference>
<dbReference type="SUPFAM" id="SSF53623">
    <property type="entry name" value="MurD-like peptide ligases, catalytic domain"/>
    <property type="match status" value="1"/>
</dbReference>
<keyword evidence="5" id="KW-0547">Nucleotide-binding</keyword>
<dbReference type="InterPro" id="IPR004101">
    <property type="entry name" value="Mur_ligase_C"/>
</dbReference>
<dbReference type="Gene3D" id="3.40.1190.10">
    <property type="entry name" value="Mur-like, catalytic domain"/>
    <property type="match status" value="1"/>
</dbReference>
<dbReference type="Proteomes" id="UP000184278">
    <property type="component" value="Unassembled WGS sequence"/>
</dbReference>
<dbReference type="PANTHER" id="PTHR11136">
    <property type="entry name" value="FOLYLPOLYGLUTAMATE SYNTHASE-RELATED"/>
    <property type="match status" value="1"/>
</dbReference>
<comment type="similarity">
    <text evidence="1">Belongs to the folylpolyglutamate synthase family.</text>
</comment>
<dbReference type="AlphaFoldDB" id="A0A1M5Z306"/>
<dbReference type="SUPFAM" id="SSF53244">
    <property type="entry name" value="MurD-like peptide ligases, peptide-binding domain"/>
    <property type="match status" value="1"/>
</dbReference>
<keyword evidence="6" id="KW-0067">ATP-binding</keyword>
<keyword evidence="13" id="KW-1185">Reference proteome</keyword>
<dbReference type="STRING" id="1121131.SAMN02745229_01951"/>
<dbReference type="Pfam" id="PF02875">
    <property type="entry name" value="Mur_ligase_C"/>
    <property type="match status" value="1"/>
</dbReference>
<dbReference type="InterPro" id="IPR013221">
    <property type="entry name" value="Mur_ligase_cen"/>
</dbReference>
<evidence type="ECO:0000256" key="9">
    <source>
        <dbReference type="ARBA" id="ARBA00047493"/>
    </source>
</evidence>
<dbReference type="Gene3D" id="3.90.190.20">
    <property type="entry name" value="Mur ligase, C-terminal domain"/>
    <property type="match status" value="1"/>
</dbReference>
<feature type="domain" description="Mur ligase central" evidence="11">
    <location>
        <begin position="47"/>
        <end position="313"/>
    </location>
</feature>
<evidence type="ECO:0000256" key="8">
    <source>
        <dbReference type="ARBA" id="ARBA00030592"/>
    </source>
</evidence>
<dbReference type="GO" id="GO:0005524">
    <property type="term" value="F:ATP binding"/>
    <property type="evidence" value="ECO:0007669"/>
    <property type="project" value="UniProtKB-KW"/>
</dbReference>
<dbReference type="PIRSF" id="PIRSF001563">
    <property type="entry name" value="Folylpolyglu_synth"/>
    <property type="match status" value="1"/>
</dbReference>
<dbReference type="GO" id="GO:0046872">
    <property type="term" value="F:metal ion binding"/>
    <property type="evidence" value="ECO:0007669"/>
    <property type="project" value="UniProtKB-KW"/>
</dbReference>
<comment type="catalytic activity">
    <reaction evidence="9">
        <text>(6S)-5,6,7,8-tetrahydrofolyl-(gamma-L-Glu)(n) + L-glutamate + ATP = (6S)-5,6,7,8-tetrahydrofolyl-(gamma-L-Glu)(n+1) + ADP + phosphate + H(+)</text>
        <dbReference type="Rhea" id="RHEA:10580"/>
        <dbReference type="Rhea" id="RHEA-COMP:14738"/>
        <dbReference type="Rhea" id="RHEA-COMP:14740"/>
        <dbReference type="ChEBI" id="CHEBI:15378"/>
        <dbReference type="ChEBI" id="CHEBI:29985"/>
        <dbReference type="ChEBI" id="CHEBI:30616"/>
        <dbReference type="ChEBI" id="CHEBI:43474"/>
        <dbReference type="ChEBI" id="CHEBI:141005"/>
        <dbReference type="ChEBI" id="CHEBI:456216"/>
        <dbReference type="EC" id="6.3.2.17"/>
    </reaction>
</comment>
<feature type="domain" description="Mur ligase C-terminal" evidence="10">
    <location>
        <begin position="340"/>
        <end position="459"/>
    </location>
</feature>
<dbReference type="NCBIfam" id="TIGR01499">
    <property type="entry name" value="folC"/>
    <property type="match status" value="1"/>
</dbReference>
<dbReference type="InterPro" id="IPR001645">
    <property type="entry name" value="Folylpolyglutamate_synth"/>
</dbReference>
<proteinExistence type="inferred from homology"/>
<keyword evidence="4" id="KW-0479">Metal-binding</keyword>
<dbReference type="InterPro" id="IPR036615">
    <property type="entry name" value="Mur_ligase_C_dom_sf"/>
</dbReference>
<keyword evidence="3" id="KW-0436">Ligase</keyword>
<dbReference type="PANTHER" id="PTHR11136:SF0">
    <property type="entry name" value="DIHYDROFOLATE SYNTHETASE-RELATED"/>
    <property type="match status" value="1"/>
</dbReference>
<evidence type="ECO:0000259" key="11">
    <source>
        <dbReference type="Pfam" id="PF08245"/>
    </source>
</evidence>
<protein>
    <recommendedName>
        <fullName evidence="2">tetrahydrofolate synthase</fullName>
        <ecNumber evidence="2">6.3.2.17</ecNumber>
    </recommendedName>
    <alternativeName>
        <fullName evidence="8">Tetrahydrofolylpolyglutamate synthase</fullName>
    </alternativeName>
</protein>
<dbReference type="GO" id="GO:0005737">
    <property type="term" value="C:cytoplasm"/>
    <property type="evidence" value="ECO:0007669"/>
    <property type="project" value="TreeGrafter"/>
</dbReference>
<dbReference type="PROSITE" id="PS01012">
    <property type="entry name" value="FOLYLPOLYGLU_SYNT_2"/>
    <property type="match status" value="1"/>
</dbReference>
<organism evidence="12 13">
    <name type="scientific">Butyrivibrio fibrisolvens DSM 3071</name>
    <dbReference type="NCBI Taxonomy" id="1121131"/>
    <lineage>
        <taxon>Bacteria</taxon>
        <taxon>Bacillati</taxon>
        <taxon>Bacillota</taxon>
        <taxon>Clostridia</taxon>
        <taxon>Lachnospirales</taxon>
        <taxon>Lachnospiraceae</taxon>
        <taxon>Butyrivibrio</taxon>
    </lineage>
</organism>